<evidence type="ECO:0000313" key="4">
    <source>
        <dbReference type="Proteomes" id="UP000198623"/>
    </source>
</evidence>
<dbReference type="Gene3D" id="3.30.2350.10">
    <property type="entry name" value="Pseudouridine synthase"/>
    <property type="match status" value="1"/>
</dbReference>
<dbReference type="InterPro" id="IPR050188">
    <property type="entry name" value="RluA_PseudoU_synthase"/>
</dbReference>
<dbReference type="GO" id="GO:0003723">
    <property type="term" value="F:RNA binding"/>
    <property type="evidence" value="ECO:0007669"/>
    <property type="project" value="InterPro"/>
</dbReference>
<evidence type="ECO:0000313" key="3">
    <source>
        <dbReference type="EMBL" id="SFG23281.1"/>
    </source>
</evidence>
<proteinExistence type="inferred from homology"/>
<dbReference type="Pfam" id="PF00849">
    <property type="entry name" value="PseudoU_synth_2"/>
    <property type="match status" value="1"/>
</dbReference>
<dbReference type="InterPro" id="IPR006224">
    <property type="entry name" value="PsdUridine_synth_RluA-like_CS"/>
</dbReference>
<gene>
    <name evidence="3" type="ORF">SAMN05216175_104228</name>
</gene>
<dbReference type="SUPFAM" id="SSF55120">
    <property type="entry name" value="Pseudouridine synthase"/>
    <property type="match status" value="1"/>
</dbReference>
<dbReference type="OrthoDB" id="9807829at2"/>
<dbReference type="GO" id="GO:0000455">
    <property type="term" value="P:enzyme-directed rRNA pseudouridine synthesis"/>
    <property type="evidence" value="ECO:0007669"/>
    <property type="project" value="TreeGrafter"/>
</dbReference>
<evidence type="ECO:0000259" key="2">
    <source>
        <dbReference type="Pfam" id="PF00849"/>
    </source>
</evidence>
<protein>
    <submittedName>
        <fullName evidence="3">tRNA pseudouridine32 synthase / 23S rRNA pseudouridine746 synthase</fullName>
    </submittedName>
</protein>
<dbReference type="CDD" id="cd02869">
    <property type="entry name" value="PseudoU_synth_RluA_like"/>
    <property type="match status" value="1"/>
</dbReference>
<sequence>MKLELSHTVTEISANASTILTTLSGLPRQRIKDAMAKGAVSLKRGKHTKRIRRINTVVKPGDILQLNYDDSVLALKPPVIECLEDRRSYSVWFKPAGIMSQGNQFGDHMSILRIIEKQNDNKREVFPVHRLDRETSGLIIVAHSKKMAATLSSLFQTQQIEKSYQAIVLGKTEETGTIDRLLDKKNAITHFKRLNFNEETNNSLIDIRLETGRTHQIRRHCDSIGHPIMGDPRYGTGNKNQQGLQLVAYKLTFRCPIKHQQVTFELPEPFAQNT</sequence>
<dbReference type="PANTHER" id="PTHR21600">
    <property type="entry name" value="MITOCHONDRIAL RNA PSEUDOURIDINE SYNTHASE"/>
    <property type="match status" value="1"/>
</dbReference>
<dbReference type="Proteomes" id="UP000198623">
    <property type="component" value="Unassembled WGS sequence"/>
</dbReference>
<accession>A0A1I2QCC9</accession>
<name>A0A1I2QCC9_9GAMM</name>
<dbReference type="PROSITE" id="PS01129">
    <property type="entry name" value="PSI_RLU"/>
    <property type="match status" value="1"/>
</dbReference>
<dbReference type="AlphaFoldDB" id="A0A1I2QCC9"/>
<dbReference type="InterPro" id="IPR020103">
    <property type="entry name" value="PsdUridine_synth_cat_dom_sf"/>
</dbReference>
<dbReference type="InterPro" id="IPR006145">
    <property type="entry name" value="PsdUridine_synth_RsuA/RluA"/>
</dbReference>
<evidence type="ECO:0000256" key="1">
    <source>
        <dbReference type="ARBA" id="ARBA00010876"/>
    </source>
</evidence>
<reference evidence="4" key="1">
    <citation type="submission" date="2016-10" db="EMBL/GenBank/DDBJ databases">
        <authorList>
            <person name="Varghese N."/>
            <person name="Submissions S."/>
        </authorList>
    </citation>
    <scope>NUCLEOTIDE SEQUENCE [LARGE SCALE GENOMIC DNA]</scope>
    <source>
        <strain evidence="4">CGMCC 1.10971</strain>
    </source>
</reference>
<dbReference type="EMBL" id="FOOU01000004">
    <property type="protein sequence ID" value="SFG23281.1"/>
    <property type="molecule type" value="Genomic_DNA"/>
</dbReference>
<feature type="domain" description="Pseudouridine synthase RsuA/RluA-like" evidence="2">
    <location>
        <begin position="89"/>
        <end position="222"/>
    </location>
</feature>
<dbReference type="STRING" id="1045558.SAMN05216175_104228"/>
<dbReference type="RefSeq" id="WP_090726592.1">
    <property type="nucleotide sequence ID" value="NZ_FOOU01000004.1"/>
</dbReference>
<keyword evidence="4" id="KW-1185">Reference proteome</keyword>
<dbReference type="GO" id="GO:0009982">
    <property type="term" value="F:pseudouridine synthase activity"/>
    <property type="evidence" value="ECO:0007669"/>
    <property type="project" value="InterPro"/>
</dbReference>
<dbReference type="PANTHER" id="PTHR21600:SF87">
    <property type="entry name" value="RNA PSEUDOURIDYLATE SYNTHASE DOMAIN-CONTAINING PROTEIN 1"/>
    <property type="match status" value="1"/>
</dbReference>
<organism evidence="3 4">
    <name type="scientific">Neptunomonas qingdaonensis</name>
    <dbReference type="NCBI Taxonomy" id="1045558"/>
    <lineage>
        <taxon>Bacteria</taxon>
        <taxon>Pseudomonadati</taxon>
        <taxon>Pseudomonadota</taxon>
        <taxon>Gammaproteobacteria</taxon>
        <taxon>Oceanospirillales</taxon>
        <taxon>Oceanospirillaceae</taxon>
        <taxon>Neptunomonas</taxon>
    </lineage>
</organism>
<dbReference type="GO" id="GO:0140098">
    <property type="term" value="F:catalytic activity, acting on RNA"/>
    <property type="evidence" value="ECO:0007669"/>
    <property type="project" value="UniProtKB-ARBA"/>
</dbReference>
<comment type="similarity">
    <text evidence="1">Belongs to the pseudouridine synthase RluA family.</text>
</comment>